<feature type="region of interest" description="Disordered" evidence="1">
    <location>
        <begin position="138"/>
        <end position="168"/>
    </location>
</feature>
<feature type="region of interest" description="Disordered" evidence="1">
    <location>
        <begin position="102"/>
        <end position="125"/>
    </location>
</feature>
<protein>
    <submittedName>
        <fullName evidence="2">Uncharacterized protein</fullName>
    </submittedName>
</protein>
<dbReference type="AlphaFoldDB" id="A0A7J0E0M0"/>
<dbReference type="EMBL" id="BJWL01000465">
    <property type="protein sequence ID" value="GFS46238.1"/>
    <property type="molecule type" value="Genomic_DNA"/>
</dbReference>
<evidence type="ECO:0000256" key="1">
    <source>
        <dbReference type="SAM" id="MobiDB-lite"/>
    </source>
</evidence>
<sequence length="241" mass="26287">MAKSRLHSSIVASSQILPLSFNEFRSLFTLYKNPKPDFGWLYFKARSKKILLGGIPTMSRDGRRNSILDQAAKAQRDIGLTSLPPNQWRPVVGTVVKDIPAGRTTPVAGDEGECHHSRDDPRRAMSKKISLKKLALMAGGSKGASPGDERDDKKKATSKYRATSSKGETSAVALKEGVIPPIDEEEVGRMDLDSAILMLFHRVGQVVVLASSLIGRGRVTELKKKEALAKKSAIEEYKSSG</sequence>
<evidence type="ECO:0000313" key="3">
    <source>
        <dbReference type="Proteomes" id="UP000585474"/>
    </source>
</evidence>
<name>A0A7J0E0M0_9ERIC</name>
<organism evidence="2 3">
    <name type="scientific">Actinidia rufa</name>
    <dbReference type="NCBI Taxonomy" id="165716"/>
    <lineage>
        <taxon>Eukaryota</taxon>
        <taxon>Viridiplantae</taxon>
        <taxon>Streptophyta</taxon>
        <taxon>Embryophyta</taxon>
        <taxon>Tracheophyta</taxon>
        <taxon>Spermatophyta</taxon>
        <taxon>Magnoliopsida</taxon>
        <taxon>eudicotyledons</taxon>
        <taxon>Gunneridae</taxon>
        <taxon>Pentapetalae</taxon>
        <taxon>asterids</taxon>
        <taxon>Ericales</taxon>
        <taxon>Actinidiaceae</taxon>
        <taxon>Actinidia</taxon>
    </lineage>
</organism>
<accession>A0A7J0E0M0</accession>
<feature type="compositionally biased region" description="Basic and acidic residues" evidence="1">
    <location>
        <begin position="112"/>
        <end position="123"/>
    </location>
</feature>
<evidence type="ECO:0000313" key="2">
    <source>
        <dbReference type="EMBL" id="GFS46238.1"/>
    </source>
</evidence>
<proteinExistence type="predicted"/>
<dbReference type="Proteomes" id="UP000585474">
    <property type="component" value="Unassembled WGS sequence"/>
</dbReference>
<reference evidence="3" key="1">
    <citation type="submission" date="2019-07" db="EMBL/GenBank/DDBJ databases">
        <title>De Novo Assembly of kiwifruit Actinidia rufa.</title>
        <authorList>
            <person name="Sugita-Konishi S."/>
            <person name="Sato K."/>
            <person name="Mori E."/>
            <person name="Abe Y."/>
            <person name="Kisaki G."/>
            <person name="Hamano K."/>
            <person name="Suezawa K."/>
            <person name="Otani M."/>
            <person name="Fukuda T."/>
            <person name="Manabe T."/>
            <person name="Gomi K."/>
            <person name="Tabuchi M."/>
            <person name="Akimitsu K."/>
            <person name="Kataoka I."/>
        </authorList>
    </citation>
    <scope>NUCLEOTIDE SEQUENCE [LARGE SCALE GENOMIC DNA]</scope>
    <source>
        <strain evidence="3">cv. Fuchu</strain>
    </source>
</reference>
<comment type="caution">
    <text evidence="2">The sequence shown here is derived from an EMBL/GenBank/DDBJ whole genome shotgun (WGS) entry which is preliminary data.</text>
</comment>
<dbReference type="OrthoDB" id="1752359at2759"/>
<gene>
    <name evidence="2" type="ORF">Acr_00g0100970</name>
</gene>
<keyword evidence="3" id="KW-1185">Reference proteome</keyword>